<dbReference type="InterPro" id="IPR000067">
    <property type="entry name" value="FlgMring_FliF"/>
</dbReference>
<organism evidence="13">
    <name type="scientific">marine sediment metagenome</name>
    <dbReference type="NCBI Taxonomy" id="412755"/>
    <lineage>
        <taxon>unclassified sequences</taxon>
        <taxon>metagenomes</taxon>
        <taxon>ecological metagenomes</taxon>
    </lineage>
</organism>
<feature type="compositionally biased region" description="Low complexity" evidence="9">
    <location>
        <begin position="522"/>
        <end position="532"/>
    </location>
</feature>
<protein>
    <recommendedName>
        <fullName evidence="14">Flagellar M-ring protein</fullName>
    </recommendedName>
</protein>
<evidence type="ECO:0000259" key="12">
    <source>
        <dbReference type="Pfam" id="PF08345"/>
    </source>
</evidence>
<keyword evidence="5 10" id="KW-0812">Transmembrane</keyword>
<comment type="similarity">
    <text evidence="3">Belongs to the FliF family.</text>
</comment>
<dbReference type="PANTHER" id="PTHR30046">
    <property type="entry name" value="FLAGELLAR M-RING PROTEIN"/>
    <property type="match status" value="1"/>
</dbReference>
<evidence type="ECO:0000256" key="2">
    <source>
        <dbReference type="ARBA" id="ARBA00004651"/>
    </source>
</evidence>
<comment type="subcellular location">
    <subcellularLocation>
        <location evidence="1">Bacterial flagellum basal body</location>
    </subcellularLocation>
    <subcellularLocation>
        <location evidence="2">Cell membrane</location>
        <topology evidence="2">Multi-pass membrane protein</topology>
    </subcellularLocation>
</comment>
<feature type="transmembrane region" description="Helical" evidence="10">
    <location>
        <begin position="38"/>
        <end position="57"/>
    </location>
</feature>
<keyword evidence="7 10" id="KW-0472">Membrane</keyword>
<sequence length="571" mass="61697">MESANTPATQNQLNAERKPLMGLNFLDNLSQLPMLRQFGLLVGLAASVAIGFAVVLWSQEAEYRPLYNSMEGFDAAQVVDMLQQSRIDYKVEPSSGALLVRTEDLADARMRLAGAGIAPTDGNLGFEILDREQGLGTSQFMETTRYRRGLEGEMARTIASLYNVKNARVHIAIPRSTVFVRDERKPSASVLLEMYAGRGMEPAQVMAIVNLVATSVPELDKDQVTVVDQKGNLLSNQNELNELTVAGRQFDYARRLEDTYARRVHNILQPVLGEGRYKAEVSADVDFSAVESTAEMYSPESALRSEQVVSEQRSGTTGPIGIPGALSNQPPLAGEAPEQVIDPATGEATAAAVIPKDTREQATRNYELDRQISHTRQQQGRLLRLSVAVVVDDPSSVNAETGEVTHTPLAEAEIARLTRLVQDAVGFDASRGDSVSVINSAFVAQAAIEPLPSIPFWEQPWFWDVAKQILGILFVLILVFAVLRPALKNLTVSSRSGGGEGGYPSSLPGGGGLDDDLRPDQVSLSGPSSGPVLLPPPGAGYEQQLNAIKGLLAEDPGRVAQVVKEWINADE</sequence>
<evidence type="ECO:0000313" key="13">
    <source>
        <dbReference type="EMBL" id="KKO03077.1"/>
    </source>
</evidence>
<dbReference type="Gene3D" id="3.30.300.30">
    <property type="match status" value="1"/>
</dbReference>
<feature type="region of interest" description="Disordered" evidence="9">
    <location>
        <begin position="494"/>
        <end position="539"/>
    </location>
</feature>
<dbReference type="GO" id="GO:0005886">
    <property type="term" value="C:plasma membrane"/>
    <property type="evidence" value="ECO:0007669"/>
    <property type="project" value="UniProtKB-SubCell"/>
</dbReference>
<proteinExistence type="inferred from homology"/>
<dbReference type="PIRSF" id="PIRSF004862">
    <property type="entry name" value="FliF"/>
    <property type="match status" value="1"/>
</dbReference>
<feature type="compositionally biased region" description="Gly residues" evidence="9">
    <location>
        <begin position="496"/>
        <end position="512"/>
    </location>
</feature>
<dbReference type="NCBIfam" id="TIGR00206">
    <property type="entry name" value="fliF"/>
    <property type="match status" value="1"/>
</dbReference>
<dbReference type="InterPro" id="IPR013556">
    <property type="entry name" value="Flag_M-ring_C"/>
</dbReference>
<evidence type="ECO:0000256" key="9">
    <source>
        <dbReference type="SAM" id="MobiDB-lite"/>
    </source>
</evidence>
<evidence type="ECO:0000256" key="3">
    <source>
        <dbReference type="ARBA" id="ARBA00007971"/>
    </source>
</evidence>
<feature type="transmembrane region" description="Helical" evidence="10">
    <location>
        <begin position="469"/>
        <end position="487"/>
    </location>
</feature>
<evidence type="ECO:0000256" key="4">
    <source>
        <dbReference type="ARBA" id="ARBA00022475"/>
    </source>
</evidence>
<accession>A0A0F9XUJ8</accession>
<dbReference type="GO" id="GO:0071973">
    <property type="term" value="P:bacterial-type flagellum-dependent cell motility"/>
    <property type="evidence" value="ECO:0007669"/>
    <property type="project" value="InterPro"/>
</dbReference>
<evidence type="ECO:0000256" key="5">
    <source>
        <dbReference type="ARBA" id="ARBA00022692"/>
    </source>
</evidence>
<keyword evidence="4" id="KW-1003">Cell membrane</keyword>
<evidence type="ECO:0000256" key="1">
    <source>
        <dbReference type="ARBA" id="ARBA00004117"/>
    </source>
</evidence>
<evidence type="ECO:0000256" key="7">
    <source>
        <dbReference type="ARBA" id="ARBA00023136"/>
    </source>
</evidence>
<dbReference type="Pfam" id="PF08345">
    <property type="entry name" value="YscJ_FliF_C"/>
    <property type="match status" value="1"/>
</dbReference>
<dbReference type="GO" id="GO:0009431">
    <property type="term" value="C:bacterial-type flagellum basal body, MS ring"/>
    <property type="evidence" value="ECO:0007669"/>
    <property type="project" value="InterPro"/>
</dbReference>
<evidence type="ECO:0000259" key="11">
    <source>
        <dbReference type="Pfam" id="PF01514"/>
    </source>
</evidence>
<dbReference type="GO" id="GO:0003774">
    <property type="term" value="F:cytoskeletal motor activity"/>
    <property type="evidence" value="ECO:0007669"/>
    <property type="project" value="InterPro"/>
</dbReference>
<keyword evidence="6 10" id="KW-1133">Transmembrane helix</keyword>
<comment type="caution">
    <text evidence="13">The sequence shown here is derived from an EMBL/GenBank/DDBJ whole genome shotgun (WGS) entry which is preliminary data.</text>
</comment>
<dbReference type="InterPro" id="IPR006182">
    <property type="entry name" value="FliF_N_dom"/>
</dbReference>
<evidence type="ECO:0000256" key="8">
    <source>
        <dbReference type="ARBA" id="ARBA00023143"/>
    </source>
</evidence>
<dbReference type="Pfam" id="PF01514">
    <property type="entry name" value="YscJ_FliF"/>
    <property type="match status" value="1"/>
</dbReference>
<gene>
    <name evidence="13" type="ORF">LCGC14_0099980</name>
</gene>
<dbReference type="InterPro" id="IPR045851">
    <property type="entry name" value="AMP-bd_C_sf"/>
</dbReference>
<keyword evidence="8" id="KW-0975">Bacterial flagellum</keyword>
<dbReference type="PRINTS" id="PR01009">
    <property type="entry name" value="FLGMRINGFLIF"/>
</dbReference>
<dbReference type="EMBL" id="LAZR01000028">
    <property type="protein sequence ID" value="KKO03077.1"/>
    <property type="molecule type" value="Genomic_DNA"/>
</dbReference>
<dbReference type="PANTHER" id="PTHR30046:SF0">
    <property type="entry name" value="FLAGELLAR M-RING PROTEIN"/>
    <property type="match status" value="1"/>
</dbReference>
<evidence type="ECO:0000256" key="10">
    <source>
        <dbReference type="SAM" id="Phobius"/>
    </source>
</evidence>
<dbReference type="AlphaFoldDB" id="A0A0F9XUJ8"/>
<name>A0A0F9XUJ8_9ZZZZ</name>
<evidence type="ECO:0008006" key="14">
    <source>
        <dbReference type="Google" id="ProtNLM"/>
    </source>
</evidence>
<evidence type="ECO:0000256" key="6">
    <source>
        <dbReference type="ARBA" id="ARBA00022989"/>
    </source>
</evidence>
<reference evidence="13" key="1">
    <citation type="journal article" date="2015" name="Nature">
        <title>Complex archaea that bridge the gap between prokaryotes and eukaryotes.</title>
        <authorList>
            <person name="Spang A."/>
            <person name="Saw J.H."/>
            <person name="Jorgensen S.L."/>
            <person name="Zaremba-Niedzwiedzka K."/>
            <person name="Martijn J."/>
            <person name="Lind A.E."/>
            <person name="van Eijk R."/>
            <person name="Schleper C."/>
            <person name="Guy L."/>
            <person name="Ettema T.J."/>
        </authorList>
    </citation>
    <scope>NUCLEOTIDE SEQUENCE</scope>
</reference>
<feature type="domain" description="Flagellar M-ring C-terminal" evidence="12">
    <location>
        <begin position="268"/>
        <end position="442"/>
    </location>
</feature>
<dbReference type="InterPro" id="IPR043427">
    <property type="entry name" value="YscJ/FliF"/>
</dbReference>
<feature type="domain" description="Flagellar M-ring N-terminal" evidence="11">
    <location>
        <begin position="59"/>
        <end position="235"/>
    </location>
</feature>